<dbReference type="GO" id="GO:0005739">
    <property type="term" value="C:mitochondrion"/>
    <property type="evidence" value="ECO:0007669"/>
    <property type="project" value="TreeGrafter"/>
</dbReference>
<name>A0A6S8E4C6_9STRA</name>
<dbReference type="InterPro" id="IPR019560">
    <property type="entry name" value="Mitochondrial_18_kDa_protein"/>
</dbReference>
<evidence type="ECO:0000256" key="1">
    <source>
        <dbReference type="ARBA" id="ARBA00009224"/>
    </source>
</evidence>
<evidence type="ECO:0000256" key="3">
    <source>
        <dbReference type="ARBA" id="ARBA00029631"/>
    </source>
</evidence>
<dbReference type="PANTHER" id="PTHR11001:SF2">
    <property type="entry name" value="MITOCHONDRIAL FISSION PROCESS PROTEIN 1"/>
    <property type="match status" value="1"/>
</dbReference>
<protein>
    <recommendedName>
        <fullName evidence="2">Mitochondrial fission process protein 1</fullName>
    </recommendedName>
    <alternativeName>
        <fullName evidence="3">Mitochondrial 18 kDa protein</fullName>
    </alternativeName>
</protein>
<proteinExistence type="inferred from homology"/>
<dbReference type="Pfam" id="PF10558">
    <property type="entry name" value="MTP18"/>
    <property type="match status" value="1"/>
</dbReference>
<evidence type="ECO:0000256" key="4">
    <source>
        <dbReference type="SAM" id="MobiDB-lite"/>
    </source>
</evidence>
<dbReference type="AlphaFoldDB" id="A0A6S8E4C6"/>
<evidence type="ECO:0000313" key="6">
    <source>
        <dbReference type="EMBL" id="CAE0442137.1"/>
    </source>
</evidence>
<comment type="similarity">
    <text evidence="1">Belongs to the MTFP1 family.</text>
</comment>
<reference evidence="6" key="1">
    <citation type="submission" date="2021-01" db="EMBL/GenBank/DDBJ databases">
        <authorList>
            <person name="Corre E."/>
            <person name="Pelletier E."/>
            <person name="Niang G."/>
            <person name="Scheremetjew M."/>
            <person name="Finn R."/>
            <person name="Kale V."/>
            <person name="Holt S."/>
            <person name="Cochrane G."/>
            <person name="Meng A."/>
            <person name="Brown T."/>
            <person name="Cohen L."/>
        </authorList>
    </citation>
    <scope>NUCLEOTIDE SEQUENCE</scope>
    <source>
        <strain evidence="6">GSBS06</strain>
    </source>
</reference>
<dbReference type="GO" id="GO:0000266">
    <property type="term" value="P:mitochondrial fission"/>
    <property type="evidence" value="ECO:0007669"/>
    <property type="project" value="TreeGrafter"/>
</dbReference>
<sequence>MGSEETGKKFKKNDGEAKREHHMTAAEVEEELVEILKEDELEIAAGYFRGIAAIARAKAPLLKQTARTIGQQRSLAFASEGGVAAKSMLPKYIYYAAWGISGVAVCADILAKTWDAPEEKQLATAGYQMAFHVPASLIIPAVIIHRIVHAAEHAVEKVSPLKALPPRVKSLVPVACALLSIIPVVPVVDHTMEMIMEPTLGAYLNLEFDHHHHTPSHEHQHHKNKEKQE</sequence>
<feature type="region of interest" description="Disordered" evidence="4">
    <location>
        <begin position="1"/>
        <end position="23"/>
    </location>
</feature>
<accession>A0A6S8E4C6</accession>
<dbReference type="PANTHER" id="PTHR11001">
    <property type="entry name" value="MITOCHONDRIAL FISSION PROCESS PROTEIN 1"/>
    <property type="match status" value="1"/>
</dbReference>
<organism evidence="6">
    <name type="scientific">Aplanochytrium stocchinoi</name>
    <dbReference type="NCBI Taxonomy" id="215587"/>
    <lineage>
        <taxon>Eukaryota</taxon>
        <taxon>Sar</taxon>
        <taxon>Stramenopiles</taxon>
        <taxon>Bigyra</taxon>
        <taxon>Labyrinthulomycetes</taxon>
        <taxon>Thraustochytrida</taxon>
        <taxon>Thraustochytriidae</taxon>
        <taxon>Aplanochytrium</taxon>
    </lineage>
</organism>
<evidence type="ECO:0000313" key="5">
    <source>
        <dbReference type="EMBL" id="CAE0442136.1"/>
    </source>
</evidence>
<dbReference type="EMBL" id="HBIN01016139">
    <property type="protein sequence ID" value="CAE0442136.1"/>
    <property type="molecule type" value="Transcribed_RNA"/>
</dbReference>
<dbReference type="EMBL" id="HBIN01016140">
    <property type="protein sequence ID" value="CAE0442137.1"/>
    <property type="molecule type" value="Transcribed_RNA"/>
</dbReference>
<evidence type="ECO:0000256" key="2">
    <source>
        <dbReference type="ARBA" id="ARBA00017835"/>
    </source>
</evidence>
<gene>
    <name evidence="5" type="ORF">ASTO00021_LOCUS12251</name>
    <name evidence="6" type="ORF">ASTO00021_LOCUS12252</name>
</gene>